<reference evidence="2 3" key="1">
    <citation type="submission" date="2019-02" db="EMBL/GenBank/DDBJ databases">
        <title>Genomic Encyclopedia of Type Strains, Phase IV (KMG-IV): sequencing the most valuable type-strain genomes for metagenomic binning, comparative biology and taxonomic classification.</title>
        <authorList>
            <person name="Goeker M."/>
        </authorList>
    </citation>
    <scope>NUCLEOTIDE SEQUENCE [LARGE SCALE GENOMIC DNA]</scope>
    <source>
        <strain evidence="2 3">DSM 101727</strain>
    </source>
</reference>
<dbReference type="Pfam" id="PF00144">
    <property type="entry name" value="Beta-lactamase"/>
    <property type="match status" value="1"/>
</dbReference>
<dbReference type="EMBL" id="SGWQ01000005">
    <property type="protein sequence ID" value="RZS37532.1"/>
    <property type="molecule type" value="Genomic_DNA"/>
</dbReference>
<keyword evidence="2" id="KW-0645">Protease</keyword>
<dbReference type="PANTHER" id="PTHR46825:SF7">
    <property type="entry name" value="D-ALANYL-D-ALANINE CARBOXYPEPTIDASE"/>
    <property type="match status" value="1"/>
</dbReference>
<comment type="caution">
    <text evidence="2">The sequence shown here is derived from an EMBL/GenBank/DDBJ whole genome shotgun (WGS) entry which is preliminary data.</text>
</comment>
<dbReference type="AlphaFoldDB" id="A0A4Q7KQE7"/>
<accession>A0A4Q7KQE7</accession>
<dbReference type="InterPro" id="IPR050491">
    <property type="entry name" value="AmpC-like"/>
</dbReference>
<dbReference type="Proteomes" id="UP000294257">
    <property type="component" value="Unassembled WGS sequence"/>
</dbReference>
<protein>
    <submittedName>
        <fullName evidence="2">D-alanyl-D-alanine carboxypeptidase</fullName>
    </submittedName>
</protein>
<dbReference type="SUPFAM" id="SSF56601">
    <property type="entry name" value="beta-lactamase/transpeptidase-like"/>
    <property type="match status" value="1"/>
</dbReference>
<dbReference type="InterPro" id="IPR001466">
    <property type="entry name" value="Beta-lactam-related"/>
</dbReference>
<gene>
    <name evidence="2" type="ORF">EV193_10587</name>
</gene>
<sequence length="393" mass="42522">MITSEKSGRGRIRLVGVVLAAAMVGVCGVANADGGGRDRPGLREAIQAFVDVGVAGMQMRVHDERGEWVGSAGVRKLGQAARPSTDGLFRIGSNTKTFTATLVLRLVAEGAVGLDASVAEYLPEFGLDRRITVRMLLGHTSGLYDYTGDTHPAGGVVPSRGKEWVDNRFHTYRPEELVRIALAKPMKFEPGAGWSYGNVNYTLARLLIEKVTRHSYADEMRRRILWPLGLWGTEVPGARTGIPGPHAHAYYRYEDAGQWKTIDVTRQNPSMVPAAGDMISTTRDLHTFFSALNSGKLVPAALLAEMRRTHPNTLGFGLGVRVQDAGPDCGGTFLFHNGSNVGYGALMYSTPDGKKTMTASITTGDAPIDIEKVFPAALDKLFKAVFCRGQTTR</sequence>
<keyword evidence="2" id="KW-0378">Hydrolase</keyword>
<dbReference type="Gene3D" id="3.40.710.10">
    <property type="entry name" value="DD-peptidase/beta-lactamase superfamily"/>
    <property type="match status" value="1"/>
</dbReference>
<dbReference type="PANTHER" id="PTHR46825">
    <property type="entry name" value="D-ALANYL-D-ALANINE-CARBOXYPEPTIDASE/ENDOPEPTIDASE AMPH"/>
    <property type="match status" value="1"/>
</dbReference>
<evidence type="ECO:0000259" key="1">
    <source>
        <dbReference type="Pfam" id="PF00144"/>
    </source>
</evidence>
<dbReference type="InterPro" id="IPR012338">
    <property type="entry name" value="Beta-lactam/transpept-like"/>
</dbReference>
<feature type="domain" description="Beta-lactamase-related" evidence="1">
    <location>
        <begin position="43"/>
        <end position="359"/>
    </location>
</feature>
<dbReference type="GO" id="GO:0004180">
    <property type="term" value="F:carboxypeptidase activity"/>
    <property type="evidence" value="ECO:0007669"/>
    <property type="project" value="UniProtKB-KW"/>
</dbReference>
<organism evidence="2 3">
    <name type="scientific">Herbihabitans rhizosphaerae</name>
    <dbReference type="NCBI Taxonomy" id="1872711"/>
    <lineage>
        <taxon>Bacteria</taxon>
        <taxon>Bacillati</taxon>
        <taxon>Actinomycetota</taxon>
        <taxon>Actinomycetes</taxon>
        <taxon>Pseudonocardiales</taxon>
        <taxon>Pseudonocardiaceae</taxon>
        <taxon>Herbihabitans</taxon>
    </lineage>
</organism>
<proteinExistence type="predicted"/>
<dbReference type="RefSeq" id="WP_130345022.1">
    <property type="nucleotide sequence ID" value="NZ_SGWQ01000005.1"/>
</dbReference>
<evidence type="ECO:0000313" key="2">
    <source>
        <dbReference type="EMBL" id="RZS37532.1"/>
    </source>
</evidence>
<evidence type="ECO:0000313" key="3">
    <source>
        <dbReference type="Proteomes" id="UP000294257"/>
    </source>
</evidence>
<dbReference type="OrthoDB" id="503788at2"/>
<name>A0A4Q7KQE7_9PSEU</name>
<keyword evidence="2" id="KW-0121">Carboxypeptidase</keyword>
<keyword evidence="3" id="KW-1185">Reference proteome</keyword>